<accession>A0ABQ6LWG0</accession>
<keyword evidence="2" id="KW-0479">Metal-binding</keyword>
<evidence type="ECO:0000313" key="10">
    <source>
        <dbReference type="EMBL" id="GMG86430.1"/>
    </source>
</evidence>
<dbReference type="Gene3D" id="3.40.50.620">
    <property type="entry name" value="HUPs"/>
    <property type="match status" value="1"/>
</dbReference>
<feature type="short sequence motif" description="'KMSKS' region" evidence="7">
    <location>
        <begin position="225"/>
        <end position="229"/>
    </location>
</feature>
<dbReference type="NCBIfam" id="NF004314">
    <property type="entry name" value="PRK05710.1-3"/>
    <property type="match status" value="1"/>
</dbReference>
<dbReference type="RefSeq" id="WP_285762958.1">
    <property type="nucleotide sequence ID" value="NZ_BSYJ01000002.1"/>
</dbReference>
<comment type="caution">
    <text evidence="10">The sequence shown here is derived from an EMBL/GenBank/DDBJ whole genome shotgun (WGS) entry which is preliminary data.</text>
</comment>
<dbReference type="EC" id="6.1.1.-" evidence="7"/>
<dbReference type="InterPro" id="IPR000924">
    <property type="entry name" value="Glu/Gln-tRNA-synth"/>
</dbReference>
<dbReference type="PANTHER" id="PTHR43311">
    <property type="entry name" value="GLUTAMATE--TRNA LIGASE"/>
    <property type="match status" value="1"/>
</dbReference>
<evidence type="ECO:0000256" key="2">
    <source>
        <dbReference type="ARBA" id="ARBA00022723"/>
    </source>
</evidence>
<dbReference type="PANTHER" id="PTHR43311:SF1">
    <property type="entry name" value="GLUTAMYL-Q TRNA(ASP) SYNTHETASE"/>
    <property type="match status" value="1"/>
</dbReference>
<dbReference type="InterPro" id="IPR014729">
    <property type="entry name" value="Rossmann-like_a/b/a_fold"/>
</dbReference>
<dbReference type="PRINTS" id="PR00987">
    <property type="entry name" value="TRNASYNTHGLU"/>
</dbReference>
<keyword evidence="1 7" id="KW-0436">Ligase</keyword>
<comment type="similarity">
    <text evidence="7">Belongs to the class-I aminoacyl-tRNA synthetase family. GluQ subfamily.</text>
</comment>
<evidence type="ECO:0000313" key="11">
    <source>
        <dbReference type="Proteomes" id="UP001224392"/>
    </source>
</evidence>
<evidence type="ECO:0000256" key="3">
    <source>
        <dbReference type="ARBA" id="ARBA00022741"/>
    </source>
</evidence>
<feature type="binding site" evidence="7">
    <location>
        <position position="187"/>
    </location>
    <ligand>
        <name>L-glutamate</name>
        <dbReference type="ChEBI" id="CHEBI:29985"/>
    </ligand>
</feature>
<keyword evidence="5 7" id="KW-0067">ATP-binding</keyword>
<feature type="binding site" evidence="7">
    <location>
        <position position="45"/>
    </location>
    <ligand>
        <name>L-glutamate</name>
        <dbReference type="ChEBI" id="CHEBI:29985"/>
    </ligand>
</feature>
<keyword evidence="6 7" id="KW-0030">Aminoacyl-tRNA synthetase</keyword>
<evidence type="ECO:0000256" key="6">
    <source>
        <dbReference type="ARBA" id="ARBA00023146"/>
    </source>
</evidence>
<feature type="short sequence motif" description="'HIGH' region" evidence="7">
    <location>
        <begin position="12"/>
        <end position="22"/>
    </location>
</feature>
<evidence type="ECO:0000256" key="4">
    <source>
        <dbReference type="ARBA" id="ARBA00022833"/>
    </source>
</evidence>
<gene>
    <name evidence="10" type="primary">gluQRS</name>
    <name evidence="7" type="synonym">gluQ</name>
    <name evidence="10" type="ORF">MNKW57_07510</name>
</gene>
<evidence type="ECO:0000256" key="7">
    <source>
        <dbReference type="HAMAP-Rule" id="MF_01428"/>
    </source>
</evidence>
<dbReference type="InterPro" id="IPR022380">
    <property type="entry name" value="Glu-Q_tRNA(Asp)_Synthase"/>
</dbReference>
<name>A0ABQ6LWG0_9GAMM</name>
<keyword evidence="11" id="KW-1185">Reference proteome</keyword>
<dbReference type="SUPFAM" id="SSF52374">
    <property type="entry name" value="Nucleotidylyl transferase"/>
    <property type="match status" value="1"/>
</dbReference>
<dbReference type="HAMAP" id="MF_01428">
    <property type="entry name" value="Glu_Q_tRNA_synth"/>
    <property type="match status" value="1"/>
</dbReference>
<keyword evidence="3 7" id="KW-0547">Nucleotide-binding</keyword>
<sequence length="295" mass="32437">MKGQRYIGRFAPSPSGPLHFGSLVAALGSYLDARAHDGTWLVRMEDLDPPREEPGAAGRILASLEAHGLQGDGPVMYQSQRLDIYEDVLDKLQARGLVYHCQCTRAQIRAAGGHDDRGCRTQGAEPEGAARRLAQAGREYRFDDIWHGHQVQSIREDSILKRRDGLHAYQLAVVVDDIAQGVTHIVRGADLLETTATQMDLFRQLGHSEPHYGHLPLAMNREGQKLSKQNHAPALDDGQPTHNLCRALEFLGQEPPASLATATPTEVLAWAIPNWQRDTVNAHNREAPGTIAGTH</sequence>
<reference evidence="10 11" key="1">
    <citation type="submission" date="2023-04" db="EMBL/GenBank/DDBJ databases">
        <title>Marinobulbifer ophiurae gen. nov., sp. Nov., isolate from tissue of brittle star Ophioplocus japonicus.</title>
        <authorList>
            <person name="Kawano K."/>
            <person name="Sawayama S."/>
            <person name="Nakagawa S."/>
        </authorList>
    </citation>
    <scope>NUCLEOTIDE SEQUENCE [LARGE SCALE GENOMIC DNA]</scope>
    <source>
        <strain evidence="10 11">NKW57</strain>
    </source>
</reference>
<dbReference type="Pfam" id="PF00749">
    <property type="entry name" value="tRNA-synt_1c"/>
    <property type="match status" value="2"/>
</dbReference>
<keyword evidence="8" id="KW-0648">Protein biosynthesis</keyword>
<proteinExistence type="inferred from homology"/>
<organism evidence="10 11">
    <name type="scientific">Biformimicrobium ophioploci</name>
    <dbReference type="NCBI Taxonomy" id="3036711"/>
    <lineage>
        <taxon>Bacteria</taxon>
        <taxon>Pseudomonadati</taxon>
        <taxon>Pseudomonadota</taxon>
        <taxon>Gammaproteobacteria</taxon>
        <taxon>Cellvibrionales</taxon>
        <taxon>Microbulbiferaceae</taxon>
        <taxon>Biformimicrobium</taxon>
    </lineage>
</organism>
<evidence type="ECO:0000256" key="8">
    <source>
        <dbReference type="RuleBase" id="RU363037"/>
    </source>
</evidence>
<dbReference type="EMBL" id="BSYJ01000002">
    <property type="protein sequence ID" value="GMG86430.1"/>
    <property type="molecule type" value="Genomic_DNA"/>
</dbReference>
<evidence type="ECO:0000259" key="9">
    <source>
        <dbReference type="Pfam" id="PF00749"/>
    </source>
</evidence>
<evidence type="ECO:0000256" key="1">
    <source>
        <dbReference type="ARBA" id="ARBA00022598"/>
    </source>
</evidence>
<feature type="domain" description="Glutamyl/glutaminyl-tRNA synthetase class Ib catalytic" evidence="9">
    <location>
        <begin position="9"/>
        <end position="112"/>
    </location>
</feature>
<protein>
    <recommendedName>
        <fullName evidence="7">Glutamyl-Q tRNA(Asp) synthetase</fullName>
        <shortName evidence="7">Glu-Q-RSs</shortName>
        <ecNumber evidence="7">6.1.1.-</ecNumber>
    </recommendedName>
</protein>
<keyword evidence="4" id="KW-0862">Zinc</keyword>
<comment type="function">
    <text evidence="7">Catalyzes the tRNA-independent activation of glutamate in presence of ATP and the subsequent transfer of glutamate onto a tRNA(Asp). Glutamate is transferred on the 2-amino-5-(4,5-dihydroxy-2-cyclopenten-1-yl) moiety of the queuosine in the wobble position of the QUC anticodon.</text>
</comment>
<evidence type="ECO:0000256" key="5">
    <source>
        <dbReference type="ARBA" id="ARBA00022840"/>
    </source>
</evidence>
<feature type="binding site" evidence="7">
    <location>
        <position position="169"/>
    </location>
    <ligand>
        <name>L-glutamate</name>
        <dbReference type="ChEBI" id="CHEBI:29985"/>
    </ligand>
</feature>
<dbReference type="InterPro" id="IPR049940">
    <property type="entry name" value="GluQ/Sye"/>
</dbReference>
<feature type="binding site" evidence="7">
    <location>
        <position position="228"/>
    </location>
    <ligand>
        <name>ATP</name>
        <dbReference type="ChEBI" id="CHEBI:30616"/>
    </ligand>
</feature>
<comment type="caution">
    <text evidence="7">Lacks conserved residue(s) required for the propagation of feature annotation.</text>
</comment>
<dbReference type="InterPro" id="IPR020058">
    <property type="entry name" value="Glu/Gln-tRNA-synth_Ib_cat-dom"/>
</dbReference>
<feature type="domain" description="Glutamyl/glutaminyl-tRNA synthetase class Ib catalytic" evidence="9">
    <location>
        <begin position="139"/>
        <end position="253"/>
    </location>
</feature>
<dbReference type="Proteomes" id="UP001224392">
    <property type="component" value="Unassembled WGS sequence"/>
</dbReference>
<feature type="binding site" evidence="7">
    <location>
        <begin position="9"/>
        <end position="13"/>
    </location>
    <ligand>
        <name>L-glutamate</name>
        <dbReference type="ChEBI" id="CHEBI:29985"/>
    </ligand>
</feature>
<dbReference type="NCBIfam" id="TIGR03838">
    <property type="entry name" value="queuosine_YadB"/>
    <property type="match status" value="1"/>
</dbReference>